<organism evidence="7 8">
    <name type="scientific">Microbacterium panaciterrae</name>
    <dbReference type="NCBI Taxonomy" id="985759"/>
    <lineage>
        <taxon>Bacteria</taxon>
        <taxon>Bacillati</taxon>
        <taxon>Actinomycetota</taxon>
        <taxon>Actinomycetes</taxon>
        <taxon>Micrococcales</taxon>
        <taxon>Microbacteriaceae</taxon>
        <taxon>Microbacterium</taxon>
    </lineage>
</organism>
<dbReference type="RefSeq" id="WP_345183524.1">
    <property type="nucleotide sequence ID" value="NZ_BAABGP010000003.1"/>
</dbReference>
<keyword evidence="3 5" id="KW-0238">DNA-binding</keyword>
<dbReference type="PANTHER" id="PTHR47506">
    <property type="entry name" value="TRANSCRIPTIONAL REGULATORY PROTEIN"/>
    <property type="match status" value="1"/>
</dbReference>
<dbReference type="SUPFAM" id="SSF46689">
    <property type="entry name" value="Homeodomain-like"/>
    <property type="match status" value="1"/>
</dbReference>
<dbReference type="InterPro" id="IPR009057">
    <property type="entry name" value="Homeodomain-like_sf"/>
</dbReference>
<dbReference type="EMBL" id="BAABGP010000003">
    <property type="protein sequence ID" value="GAA4478405.1"/>
    <property type="molecule type" value="Genomic_DNA"/>
</dbReference>
<evidence type="ECO:0000256" key="5">
    <source>
        <dbReference type="PROSITE-ProRule" id="PRU00335"/>
    </source>
</evidence>
<keyword evidence="2" id="KW-0805">Transcription regulation</keyword>
<feature type="DNA-binding region" description="H-T-H motif" evidence="5">
    <location>
        <begin position="40"/>
        <end position="59"/>
    </location>
</feature>
<sequence length="214" mass="23168">MSSSSVPRARGSYAKTEQFRLDVLDAALRILAERGNDATTLQLVADEVGRSKAGLLHHFGSRETLLLEVVRHRDDVNRQQFPATEDAGFQASLDLVAHNATVPGLVALFAVTSALAAADTTETERRRYFAERYARTRAGFARRIARAQRSGALRADIAPDAAAALVLAAMDGLQTQWLLDPSIDMAAHLRALILLLEPTNDEDPPPESGTGLRA</sequence>
<dbReference type="SUPFAM" id="SSF48498">
    <property type="entry name" value="Tetracyclin repressor-like, C-terminal domain"/>
    <property type="match status" value="1"/>
</dbReference>
<protein>
    <submittedName>
        <fullName evidence="7">TetR/AcrR family transcriptional regulator</fullName>
    </submittedName>
</protein>
<dbReference type="InterPro" id="IPR039538">
    <property type="entry name" value="BetI_C"/>
</dbReference>
<evidence type="ECO:0000259" key="6">
    <source>
        <dbReference type="PROSITE" id="PS50977"/>
    </source>
</evidence>
<keyword evidence="1" id="KW-0678">Repressor</keyword>
<reference evidence="8" key="1">
    <citation type="journal article" date="2019" name="Int. J. Syst. Evol. Microbiol.">
        <title>The Global Catalogue of Microorganisms (GCM) 10K type strain sequencing project: providing services to taxonomists for standard genome sequencing and annotation.</title>
        <authorList>
            <consortium name="The Broad Institute Genomics Platform"/>
            <consortium name="The Broad Institute Genome Sequencing Center for Infectious Disease"/>
            <person name="Wu L."/>
            <person name="Ma J."/>
        </authorList>
    </citation>
    <scope>NUCLEOTIDE SEQUENCE [LARGE SCALE GENOMIC DNA]</scope>
    <source>
        <strain evidence="8">JCM 17839</strain>
    </source>
</reference>
<evidence type="ECO:0000256" key="1">
    <source>
        <dbReference type="ARBA" id="ARBA00022491"/>
    </source>
</evidence>
<comment type="caution">
    <text evidence="7">The sequence shown here is derived from an EMBL/GenBank/DDBJ whole genome shotgun (WGS) entry which is preliminary data.</text>
</comment>
<evidence type="ECO:0000313" key="8">
    <source>
        <dbReference type="Proteomes" id="UP001500731"/>
    </source>
</evidence>
<dbReference type="InterPro" id="IPR001647">
    <property type="entry name" value="HTH_TetR"/>
</dbReference>
<dbReference type="Pfam" id="PF00440">
    <property type="entry name" value="TetR_N"/>
    <property type="match status" value="1"/>
</dbReference>
<evidence type="ECO:0000256" key="2">
    <source>
        <dbReference type="ARBA" id="ARBA00023015"/>
    </source>
</evidence>
<dbReference type="Pfam" id="PF13977">
    <property type="entry name" value="TetR_C_6"/>
    <property type="match status" value="1"/>
</dbReference>
<feature type="domain" description="HTH tetR-type" evidence="6">
    <location>
        <begin position="17"/>
        <end position="77"/>
    </location>
</feature>
<dbReference type="PROSITE" id="PS50977">
    <property type="entry name" value="HTH_TETR_2"/>
    <property type="match status" value="1"/>
</dbReference>
<keyword evidence="8" id="KW-1185">Reference proteome</keyword>
<evidence type="ECO:0000256" key="3">
    <source>
        <dbReference type="ARBA" id="ARBA00023125"/>
    </source>
</evidence>
<accession>A0ABP8P228</accession>
<name>A0ABP8P228_9MICO</name>
<evidence type="ECO:0000256" key="4">
    <source>
        <dbReference type="ARBA" id="ARBA00023163"/>
    </source>
</evidence>
<dbReference type="PANTHER" id="PTHR47506:SF6">
    <property type="entry name" value="HTH-TYPE TRANSCRIPTIONAL REPRESSOR NEMR"/>
    <property type="match status" value="1"/>
</dbReference>
<keyword evidence="4" id="KW-0804">Transcription</keyword>
<dbReference type="Proteomes" id="UP001500731">
    <property type="component" value="Unassembled WGS sequence"/>
</dbReference>
<evidence type="ECO:0000313" key="7">
    <source>
        <dbReference type="EMBL" id="GAA4478405.1"/>
    </source>
</evidence>
<proteinExistence type="predicted"/>
<dbReference type="InterPro" id="IPR036271">
    <property type="entry name" value="Tet_transcr_reg_TetR-rel_C_sf"/>
</dbReference>
<gene>
    <name evidence="7" type="ORF">GCM10023171_02500</name>
</gene>
<dbReference type="Gene3D" id="1.10.357.10">
    <property type="entry name" value="Tetracycline Repressor, domain 2"/>
    <property type="match status" value="1"/>
</dbReference>
<dbReference type="PRINTS" id="PR00455">
    <property type="entry name" value="HTHTETR"/>
</dbReference>